<reference evidence="4" key="1">
    <citation type="submission" date="2023-10" db="EMBL/GenBank/DDBJ databases">
        <title>Chromosome-level genome of the transformable northern wattle, Acacia crassicarpa.</title>
        <authorList>
            <person name="Massaro I."/>
            <person name="Sinha N.R."/>
            <person name="Poethig S."/>
            <person name="Leichty A.R."/>
        </authorList>
    </citation>
    <scope>NUCLEOTIDE SEQUENCE</scope>
    <source>
        <strain evidence="4">Acra3RX</strain>
        <tissue evidence="4">Leaf</tissue>
    </source>
</reference>
<dbReference type="HAMAP" id="MF_01310">
    <property type="entry name" value="Ribosomal_uS11"/>
    <property type="match status" value="1"/>
</dbReference>
<evidence type="ECO:0008006" key="6">
    <source>
        <dbReference type="Google" id="ProtNLM"/>
    </source>
</evidence>
<comment type="caution">
    <text evidence="4">The sequence shown here is derived from an EMBL/GenBank/DDBJ whole genome shotgun (WGS) entry which is preliminary data.</text>
</comment>
<dbReference type="SUPFAM" id="SSF53137">
    <property type="entry name" value="Translational machinery components"/>
    <property type="match status" value="1"/>
</dbReference>
<organism evidence="4 5">
    <name type="scientific">Acacia crassicarpa</name>
    <name type="common">northern wattle</name>
    <dbReference type="NCBI Taxonomy" id="499986"/>
    <lineage>
        <taxon>Eukaryota</taxon>
        <taxon>Viridiplantae</taxon>
        <taxon>Streptophyta</taxon>
        <taxon>Embryophyta</taxon>
        <taxon>Tracheophyta</taxon>
        <taxon>Spermatophyta</taxon>
        <taxon>Magnoliopsida</taxon>
        <taxon>eudicotyledons</taxon>
        <taxon>Gunneridae</taxon>
        <taxon>Pentapetalae</taxon>
        <taxon>rosids</taxon>
        <taxon>fabids</taxon>
        <taxon>Fabales</taxon>
        <taxon>Fabaceae</taxon>
        <taxon>Caesalpinioideae</taxon>
        <taxon>mimosoid clade</taxon>
        <taxon>Acacieae</taxon>
        <taxon>Acacia</taxon>
    </lineage>
</organism>
<dbReference type="PANTHER" id="PTHR11759">
    <property type="entry name" value="40S RIBOSOMAL PROTEIN S14/30S RIBOSOMAL PROTEIN S11"/>
    <property type="match status" value="1"/>
</dbReference>
<keyword evidence="5" id="KW-1185">Reference proteome</keyword>
<evidence type="ECO:0000256" key="2">
    <source>
        <dbReference type="ARBA" id="ARBA00022980"/>
    </source>
</evidence>
<gene>
    <name evidence="4" type="ORF">QN277_024917</name>
</gene>
<sequence length="263" mass="29365">MHRLLSIVRHASRSSSSSSLPSLFEASRSFQSSISSGTLRSLGSPESVSMYKCFSGLPQSNELHTRGFSSMNPGWNTLNKSINPSQGFNPEYQRNVDPLSQNDSESKMSSMPMDFVRRIIETDGKGVMGGSELSQYNLEREHDVVHIKLLRNNTFVTVTDSKGNVKLKSSVGCLKDMKGGQKLARYAAEATAEEVGRRSRVLGLKSVVIKVKGFTYFKKKRQAIESWREGFTNSRAGRSPIVCIEDTTRIPHNGCRRPKKRRI</sequence>
<name>A0AAE1JGB4_9FABA</name>
<protein>
    <recommendedName>
        <fullName evidence="6">Ribosomal protein S11</fullName>
    </recommendedName>
</protein>
<proteinExistence type="inferred from homology"/>
<dbReference type="GO" id="GO:0006412">
    <property type="term" value="P:translation"/>
    <property type="evidence" value="ECO:0007669"/>
    <property type="project" value="InterPro"/>
</dbReference>
<dbReference type="InterPro" id="IPR001971">
    <property type="entry name" value="Ribosomal_uS11"/>
</dbReference>
<dbReference type="Gene3D" id="3.30.420.80">
    <property type="entry name" value="Ribosomal protein S11"/>
    <property type="match status" value="1"/>
</dbReference>
<dbReference type="Proteomes" id="UP001293593">
    <property type="component" value="Unassembled WGS sequence"/>
</dbReference>
<evidence type="ECO:0000256" key="3">
    <source>
        <dbReference type="ARBA" id="ARBA00023274"/>
    </source>
</evidence>
<keyword evidence="2" id="KW-0689">Ribosomal protein</keyword>
<comment type="similarity">
    <text evidence="1">Belongs to the universal ribosomal protein uS11 family.</text>
</comment>
<dbReference type="GO" id="GO:0003735">
    <property type="term" value="F:structural constituent of ribosome"/>
    <property type="evidence" value="ECO:0007669"/>
    <property type="project" value="InterPro"/>
</dbReference>
<evidence type="ECO:0000256" key="1">
    <source>
        <dbReference type="ARBA" id="ARBA00006194"/>
    </source>
</evidence>
<dbReference type="AlphaFoldDB" id="A0AAE1JGB4"/>
<dbReference type="GO" id="GO:0005840">
    <property type="term" value="C:ribosome"/>
    <property type="evidence" value="ECO:0007669"/>
    <property type="project" value="UniProtKB-KW"/>
</dbReference>
<dbReference type="EMBL" id="JAWXYG010000007">
    <property type="protein sequence ID" value="KAK4268232.1"/>
    <property type="molecule type" value="Genomic_DNA"/>
</dbReference>
<keyword evidence="3" id="KW-0687">Ribonucleoprotein</keyword>
<dbReference type="InterPro" id="IPR036967">
    <property type="entry name" value="Ribosomal_uS11_sf"/>
</dbReference>
<dbReference type="Pfam" id="PF00411">
    <property type="entry name" value="Ribosomal_S11"/>
    <property type="match status" value="1"/>
</dbReference>
<dbReference type="GO" id="GO:1990904">
    <property type="term" value="C:ribonucleoprotein complex"/>
    <property type="evidence" value="ECO:0007669"/>
    <property type="project" value="UniProtKB-KW"/>
</dbReference>
<evidence type="ECO:0000313" key="5">
    <source>
        <dbReference type="Proteomes" id="UP001293593"/>
    </source>
</evidence>
<evidence type="ECO:0000313" key="4">
    <source>
        <dbReference type="EMBL" id="KAK4268232.1"/>
    </source>
</evidence>
<accession>A0AAE1JGB4</accession>